<dbReference type="RefSeq" id="WP_145434325.1">
    <property type="nucleotide sequence ID" value="NZ_CP036339.1"/>
</dbReference>
<dbReference type="OrthoDB" id="262221at2"/>
<accession>A0A517U1X3</accession>
<keyword evidence="1" id="KW-1133">Transmembrane helix</keyword>
<evidence type="ECO:0008006" key="4">
    <source>
        <dbReference type="Google" id="ProtNLM"/>
    </source>
</evidence>
<reference evidence="2 3" key="1">
    <citation type="submission" date="2019-02" db="EMBL/GenBank/DDBJ databases">
        <title>Deep-cultivation of Planctomycetes and their phenomic and genomic characterization uncovers novel biology.</title>
        <authorList>
            <person name="Wiegand S."/>
            <person name="Jogler M."/>
            <person name="Boedeker C."/>
            <person name="Pinto D."/>
            <person name="Vollmers J."/>
            <person name="Rivas-Marin E."/>
            <person name="Kohn T."/>
            <person name="Peeters S.H."/>
            <person name="Heuer A."/>
            <person name="Rast P."/>
            <person name="Oberbeckmann S."/>
            <person name="Bunk B."/>
            <person name="Jeske O."/>
            <person name="Meyerdierks A."/>
            <person name="Storesund J.E."/>
            <person name="Kallscheuer N."/>
            <person name="Luecker S."/>
            <person name="Lage O.M."/>
            <person name="Pohl T."/>
            <person name="Merkel B.J."/>
            <person name="Hornburger P."/>
            <person name="Mueller R.-W."/>
            <person name="Bruemmer F."/>
            <person name="Labrenz M."/>
            <person name="Spormann A.M."/>
            <person name="Op den Camp H."/>
            <person name="Overmann J."/>
            <person name="Amann R."/>
            <person name="Jetten M.S.M."/>
            <person name="Mascher T."/>
            <person name="Medema M.H."/>
            <person name="Devos D.P."/>
            <person name="Kaster A.-K."/>
            <person name="Ovreas L."/>
            <person name="Rohde M."/>
            <person name="Galperin M.Y."/>
            <person name="Jogler C."/>
        </authorList>
    </citation>
    <scope>NUCLEOTIDE SEQUENCE [LARGE SCALE GENOMIC DNA]</scope>
    <source>
        <strain evidence="2 3">I41</strain>
    </source>
</reference>
<feature type="transmembrane region" description="Helical" evidence="1">
    <location>
        <begin position="7"/>
        <end position="27"/>
    </location>
</feature>
<feature type="transmembrane region" description="Helical" evidence="1">
    <location>
        <begin position="306"/>
        <end position="329"/>
    </location>
</feature>
<evidence type="ECO:0000256" key="1">
    <source>
        <dbReference type="SAM" id="Phobius"/>
    </source>
</evidence>
<dbReference type="AlphaFoldDB" id="A0A517U1X3"/>
<evidence type="ECO:0000313" key="2">
    <source>
        <dbReference type="EMBL" id="QDT74610.1"/>
    </source>
</evidence>
<sequence>MLNARNVIAAVIALVVLSLGSGLWMLFSSTPGDDGWGADSMGVRAGGFRGVHDTLLALGVPVERQTIPRVTSADRDATLVLWAPLDAIVQAEPAYIAQLAEWVKSGGRLTVTLQGDDKSLFADARASAVKNPKDMLTELGLPEVFFLKTNVEPAGNVVDLVDTAASRPWRKLAKRWLTAASTKARYVPVKLLGSCREWPGIKSVCLPEGDAWSITYENPRPVGRITFTDVKGEEQTLAAIFPVGTGQVAVMAAPAIASNWLLGEADNSVVSSHLMTLGQSRVIFDEFYHGLTIRGNVLWLLTQPGYAALALAVFAVVGVWVWRSAVFLGPPREDRPVSRRSIGEYLDAMSRFLLRGRGSSNFVLAEFRSGALWSMADAAGLPPELDDVDRIAAAVARRDPRRAARLETAVKEADAVIATSGANEATILAALRKVNDCLSN</sequence>
<gene>
    <name evidence="2" type="ORF">I41_38070</name>
</gene>
<evidence type="ECO:0000313" key="3">
    <source>
        <dbReference type="Proteomes" id="UP000317909"/>
    </source>
</evidence>
<keyword evidence="3" id="KW-1185">Reference proteome</keyword>
<keyword evidence="1" id="KW-0472">Membrane</keyword>
<dbReference type="Proteomes" id="UP000317909">
    <property type="component" value="Chromosome"/>
</dbReference>
<organism evidence="2 3">
    <name type="scientific">Lacipirellula limnantheis</name>
    <dbReference type="NCBI Taxonomy" id="2528024"/>
    <lineage>
        <taxon>Bacteria</taxon>
        <taxon>Pseudomonadati</taxon>
        <taxon>Planctomycetota</taxon>
        <taxon>Planctomycetia</taxon>
        <taxon>Pirellulales</taxon>
        <taxon>Lacipirellulaceae</taxon>
        <taxon>Lacipirellula</taxon>
    </lineage>
</organism>
<dbReference type="KEGG" id="llh:I41_38070"/>
<protein>
    <recommendedName>
        <fullName evidence="4">DUF4350 domain-containing protein</fullName>
    </recommendedName>
</protein>
<name>A0A517U1X3_9BACT</name>
<keyword evidence="1" id="KW-0812">Transmembrane</keyword>
<dbReference type="EMBL" id="CP036339">
    <property type="protein sequence ID" value="QDT74610.1"/>
    <property type="molecule type" value="Genomic_DNA"/>
</dbReference>
<proteinExistence type="predicted"/>